<dbReference type="GO" id="GO:0016810">
    <property type="term" value="F:hydrolase activity, acting on carbon-nitrogen (but not peptide) bonds"/>
    <property type="evidence" value="ECO:0007669"/>
    <property type="project" value="InterPro"/>
</dbReference>
<dbReference type="PANTHER" id="PTHR34216:SF7">
    <property type="entry name" value="POLY-BETA-1,6-N-ACETYL-D-GLUCOSAMINE N-DEACETYLASE"/>
    <property type="match status" value="1"/>
</dbReference>
<name>A0A1Y0I891_9GAMM</name>
<dbReference type="InterPro" id="IPR002509">
    <property type="entry name" value="NODB_dom"/>
</dbReference>
<dbReference type="AlphaFoldDB" id="A0A1Y0I891"/>
<evidence type="ECO:0000313" key="3">
    <source>
        <dbReference type="EMBL" id="ARU55613.1"/>
    </source>
</evidence>
<sequence>MQHRTNVRLQTRNVLVLLVLFLAGCSTVTHHRVSSEIATWEIYRKTDNMMLVWTRPGDTPLTLAKRYYGSERFADRIRKYNPGLSAVGKSLVMVPQSNGNHFGIYSNGYQLVPILCYHQFTNGSVPRNRLEVSAKQLDAQLKFLQKEQFTVLSLRQLVAYLEGRAEIPEKSVVITVDDGFRSVYDVAFPLFQQYQFPVTVFIYTDFIGGAAALSWEQMKIMKHSGIVDIQSHSKSHASLAEFTFQNSSPPHLESEIMDFVKQEVFAPEALIEKNWGGRVDIFSYPYGDFSEQSLVVLKEAGYQLAVTVNHGGNPAFADPLLLRRTMIFSDDDLQSFERKLRTYTEYH</sequence>
<evidence type="ECO:0000256" key="1">
    <source>
        <dbReference type="ARBA" id="ARBA00022729"/>
    </source>
</evidence>
<dbReference type="Gene3D" id="3.20.20.370">
    <property type="entry name" value="Glycoside hydrolase/deacetylase"/>
    <property type="match status" value="1"/>
</dbReference>
<protein>
    <submittedName>
        <fullName evidence="3">Membrane-bound polysaccharide deacetylase</fullName>
    </submittedName>
</protein>
<accession>A0A1Y0I891</accession>
<keyword evidence="4" id="KW-1185">Reference proteome</keyword>
<dbReference type="CDD" id="cd10918">
    <property type="entry name" value="CE4_NodB_like_5s_6s"/>
    <property type="match status" value="1"/>
</dbReference>
<dbReference type="InterPro" id="IPR051398">
    <property type="entry name" value="Polysacch_Deacetylase"/>
</dbReference>
<evidence type="ECO:0000313" key="4">
    <source>
        <dbReference type="Proteomes" id="UP000196027"/>
    </source>
</evidence>
<dbReference type="SUPFAM" id="SSF88713">
    <property type="entry name" value="Glycoside hydrolase/deacetylase"/>
    <property type="match status" value="1"/>
</dbReference>
<dbReference type="Pfam" id="PF01522">
    <property type="entry name" value="Polysacc_deac_1"/>
    <property type="match status" value="1"/>
</dbReference>
<dbReference type="Proteomes" id="UP000196027">
    <property type="component" value="Chromosome"/>
</dbReference>
<proteinExistence type="predicted"/>
<dbReference type="PROSITE" id="PS51677">
    <property type="entry name" value="NODB"/>
    <property type="match status" value="1"/>
</dbReference>
<evidence type="ECO:0000259" key="2">
    <source>
        <dbReference type="PROSITE" id="PS51677"/>
    </source>
</evidence>
<feature type="domain" description="NodB homology" evidence="2">
    <location>
        <begin position="170"/>
        <end position="347"/>
    </location>
</feature>
<dbReference type="EMBL" id="CP021425">
    <property type="protein sequence ID" value="ARU55613.1"/>
    <property type="molecule type" value="Genomic_DNA"/>
</dbReference>
<dbReference type="KEGG" id="ome:OLMES_1538"/>
<dbReference type="PROSITE" id="PS51257">
    <property type="entry name" value="PROKAR_LIPOPROTEIN"/>
    <property type="match status" value="1"/>
</dbReference>
<dbReference type="PANTHER" id="PTHR34216">
    <property type="match status" value="1"/>
</dbReference>
<dbReference type="GO" id="GO:0005975">
    <property type="term" value="P:carbohydrate metabolic process"/>
    <property type="evidence" value="ECO:0007669"/>
    <property type="project" value="InterPro"/>
</dbReference>
<organism evidence="3 4">
    <name type="scientific">Oleiphilus messinensis</name>
    <dbReference type="NCBI Taxonomy" id="141451"/>
    <lineage>
        <taxon>Bacteria</taxon>
        <taxon>Pseudomonadati</taxon>
        <taxon>Pseudomonadota</taxon>
        <taxon>Gammaproteobacteria</taxon>
        <taxon>Oceanospirillales</taxon>
        <taxon>Oleiphilaceae</taxon>
        <taxon>Oleiphilus</taxon>
    </lineage>
</organism>
<gene>
    <name evidence="3" type="ORF">OLMES_1538</name>
</gene>
<keyword evidence="1" id="KW-0732">Signal</keyword>
<dbReference type="InterPro" id="IPR011330">
    <property type="entry name" value="Glyco_hydro/deAcase_b/a-brl"/>
</dbReference>
<reference evidence="3 4" key="1">
    <citation type="submission" date="2017-05" db="EMBL/GenBank/DDBJ databases">
        <title>Genomic insights into alkan degradation activity of Oleiphilus messinensis.</title>
        <authorList>
            <person name="Kozyavkin S.A."/>
            <person name="Slesarev A.I."/>
            <person name="Golyshin P.N."/>
            <person name="Korzhenkov A."/>
            <person name="Golyshina O.N."/>
            <person name="Toshchakov S.V."/>
        </authorList>
    </citation>
    <scope>NUCLEOTIDE SEQUENCE [LARGE SCALE GENOMIC DNA]</scope>
    <source>
        <strain evidence="3 4">ME102</strain>
    </source>
</reference>